<dbReference type="EMBL" id="LODT01000034">
    <property type="protein sequence ID" value="KYQ91699.1"/>
    <property type="molecule type" value="Genomic_DNA"/>
</dbReference>
<keyword evidence="3" id="KW-1185">Reference proteome</keyword>
<gene>
    <name evidence="2" type="ORF">DLAC_07480</name>
</gene>
<dbReference type="InParanoid" id="A0A151ZCN6"/>
<feature type="signal peptide" evidence="1">
    <location>
        <begin position="1"/>
        <end position="17"/>
    </location>
</feature>
<reference evidence="2 3" key="1">
    <citation type="submission" date="2015-12" db="EMBL/GenBank/DDBJ databases">
        <title>Dictyostelia acquired genes for synthesis and detection of signals that induce cell-type specialization by lateral gene transfer from prokaryotes.</title>
        <authorList>
            <person name="Gloeckner G."/>
            <person name="Schaap P."/>
        </authorList>
    </citation>
    <scope>NUCLEOTIDE SEQUENCE [LARGE SCALE GENOMIC DNA]</scope>
    <source>
        <strain evidence="2 3">TK</strain>
    </source>
</reference>
<evidence type="ECO:0000313" key="3">
    <source>
        <dbReference type="Proteomes" id="UP000076078"/>
    </source>
</evidence>
<evidence type="ECO:0000313" key="2">
    <source>
        <dbReference type="EMBL" id="KYQ91699.1"/>
    </source>
</evidence>
<dbReference type="OMA" id="VWINESY"/>
<dbReference type="AlphaFoldDB" id="A0A151ZCN6"/>
<accession>A0A151ZCN6</accession>
<proteinExistence type="predicted"/>
<organism evidence="2 3">
    <name type="scientific">Tieghemostelium lacteum</name>
    <name type="common">Slime mold</name>
    <name type="synonym">Dictyostelium lacteum</name>
    <dbReference type="NCBI Taxonomy" id="361077"/>
    <lineage>
        <taxon>Eukaryota</taxon>
        <taxon>Amoebozoa</taxon>
        <taxon>Evosea</taxon>
        <taxon>Eumycetozoa</taxon>
        <taxon>Dictyostelia</taxon>
        <taxon>Dictyosteliales</taxon>
        <taxon>Raperosteliaceae</taxon>
        <taxon>Tieghemostelium</taxon>
    </lineage>
</organism>
<keyword evidence="1" id="KW-0732">Signal</keyword>
<protein>
    <recommendedName>
        <fullName evidence="4">CARDB domain-containing protein</fullName>
    </recommendedName>
</protein>
<evidence type="ECO:0008006" key="4">
    <source>
        <dbReference type="Google" id="ProtNLM"/>
    </source>
</evidence>
<comment type="caution">
    <text evidence="2">The sequence shown here is derived from an EMBL/GenBank/DDBJ whole genome shotgun (WGS) entry which is preliminary data.</text>
</comment>
<sequence>MKILLIFLSSLFLIVNSHPYIVSIFPSSTIVNFRDDSIRVMVKFSEPIVIYLDNQYIPIQSLDNSTLNNWFIGKQAILLKSGDWYTLPDYLSFSDQSLILLFSTPIDKSEFILFINEFTFFNTFHDPCPPTSPMVISRLPVNSFEYNPEIPNFETYKYNVSQTEYIFNFSVDQRSIIFGESNIKIELAINSSGSGITKFNNQSINLNGFKYFFDLQIEIFNNGPLYSVLLNNIGEITSFSEETRIGGKNLDGDTILSSRSSLFIDIERVKNGILYYNRPIFYNFQFEDIAGNLELEDFLHLKFTRLNTDIIEIEYFWNKSEGSWKSIPFENRGFNCGLNSNRNQFCKMCQSINHRIHRDKDYTQYLINQPSLIESGIAVSVSSDVNKIPFKFETIMDPINFPNYSLFIPQISPNPSYFVWINESYPENCKDISLSYLEFFSNASCSQPQYSCTNSKIFNNPQISTLSINSLFNDIIFMDNSIQFRKQHQLIIFNVIIETKNLVFMEPQIDARDFLKENETHIIYTTTIQNIGNIDGIFLFNIGSNITYHNTSGYQNIPKNSLYEIEHSMLKQKGSKNLYIYCYSEIKISEQPNWSPVNKVKTLSKTFTTFNGNLKENCVNGNLYRPETPTLDNMIKSKGILQTNSFFTGNQAYIFINITCLSTTFSTFKISLNCSEGISTIYKPELDFQGFGSSIHPIYLEKKIGGNRGSCDIKIHQCWKGLGDRWEFFFSDNNFI</sequence>
<evidence type="ECO:0000256" key="1">
    <source>
        <dbReference type="SAM" id="SignalP"/>
    </source>
</evidence>
<feature type="chain" id="PRO_5007593129" description="CARDB domain-containing protein" evidence="1">
    <location>
        <begin position="18"/>
        <end position="736"/>
    </location>
</feature>
<dbReference type="Proteomes" id="UP000076078">
    <property type="component" value="Unassembled WGS sequence"/>
</dbReference>
<name>A0A151ZCN6_TIELA</name>